<evidence type="ECO:0000313" key="2">
    <source>
        <dbReference type="Proteomes" id="UP001209878"/>
    </source>
</evidence>
<protein>
    <submittedName>
        <fullName evidence="1">Uncharacterized protein</fullName>
    </submittedName>
</protein>
<dbReference type="Proteomes" id="UP001209878">
    <property type="component" value="Unassembled WGS sequence"/>
</dbReference>
<proteinExistence type="predicted"/>
<organism evidence="1 2">
    <name type="scientific">Ridgeia piscesae</name>
    <name type="common">Tubeworm</name>
    <dbReference type="NCBI Taxonomy" id="27915"/>
    <lineage>
        <taxon>Eukaryota</taxon>
        <taxon>Metazoa</taxon>
        <taxon>Spiralia</taxon>
        <taxon>Lophotrochozoa</taxon>
        <taxon>Annelida</taxon>
        <taxon>Polychaeta</taxon>
        <taxon>Sedentaria</taxon>
        <taxon>Canalipalpata</taxon>
        <taxon>Sabellida</taxon>
        <taxon>Siboglinidae</taxon>
        <taxon>Ridgeia</taxon>
    </lineage>
</organism>
<evidence type="ECO:0000313" key="1">
    <source>
        <dbReference type="EMBL" id="KAK2184433.1"/>
    </source>
</evidence>
<name>A0AAD9NXQ6_RIDPI</name>
<accession>A0AAD9NXQ6</accession>
<sequence length="127" mass="15156">MAFEHKCYRRPLRISYTEHRTNDFVRQLTIYAGRQEPFLATVKRWKQAWYGHISRQSSLAKIILQGTVDGKQCRGRPMKSWLDNFKDRMKQPTARLQRMVEDRQRWRIMVAKASTVSPQRESTRLTG</sequence>
<reference evidence="1" key="1">
    <citation type="journal article" date="2023" name="Mol. Biol. Evol.">
        <title>Third-Generation Sequencing Reveals the Adaptive Role of the Epigenome in Three Deep-Sea Polychaetes.</title>
        <authorList>
            <person name="Perez M."/>
            <person name="Aroh O."/>
            <person name="Sun Y."/>
            <person name="Lan Y."/>
            <person name="Juniper S.K."/>
            <person name="Young C.R."/>
            <person name="Angers B."/>
            <person name="Qian P.Y."/>
        </authorList>
    </citation>
    <scope>NUCLEOTIDE SEQUENCE</scope>
    <source>
        <strain evidence="1">R07B-5</strain>
    </source>
</reference>
<keyword evidence="2" id="KW-1185">Reference proteome</keyword>
<gene>
    <name evidence="1" type="ORF">NP493_266g02004</name>
</gene>
<dbReference type="EMBL" id="JAODUO010000265">
    <property type="protein sequence ID" value="KAK2184433.1"/>
    <property type="molecule type" value="Genomic_DNA"/>
</dbReference>
<dbReference type="AlphaFoldDB" id="A0AAD9NXQ6"/>
<comment type="caution">
    <text evidence="1">The sequence shown here is derived from an EMBL/GenBank/DDBJ whole genome shotgun (WGS) entry which is preliminary data.</text>
</comment>